<evidence type="ECO:0000259" key="1">
    <source>
        <dbReference type="Pfam" id="PF20271"/>
    </source>
</evidence>
<dbReference type="RefSeq" id="WP_150404958.1">
    <property type="nucleotide sequence ID" value="NZ_VXLC01000015.1"/>
</dbReference>
<dbReference type="Pfam" id="PF20271">
    <property type="entry name" value="CATASP"/>
    <property type="match status" value="1"/>
</dbReference>
<dbReference type="OrthoDB" id="4306366at2"/>
<accession>A0A5N0E9H0</accession>
<reference evidence="2 3" key="1">
    <citation type="submission" date="2019-09" db="EMBL/GenBank/DDBJ databases">
        <authorList>
            <person name="Wang X."/>
        </authorList>
    </citation>
    <scope>NUCLEOTIDE SEQUENCE [LARGE SCALE GENOMIC DNA]</scope>
    <source>
        <strain evidence="2 3">CICC 11023</strain>
    </source>
</reference>
<keyword evidence="3" id="KW-1185">Reference proteome</keyword>
<comment type="caution">
    <text evidence="2">The sequence shown here is derived from an EMBL/GenBank/DDBJ whole genome shotgun (WGS) entry which is preliminary data.</text>
</comment>
<dbReference type="EMBL" id="VXLC01000015">
    <property type="protein sequence ID" value="KAA8885400.1"/>
    <property type="molecule type" value="Genomic_DNA"/>
</dbReference>
<dbReference type="AlphaFoldDB" id="A0A5N0E9H0"/>
<dbReference type="InterPro" id="IPR046924">
    <property type="entry name" value="CATASP"/>
</dbReference>
<organism evidence="2 3">
    <name type="scientific">Nocardia colli</name>
    <dbReference type="NCBI Taxonomy" id="2545717"/>
    <lineage>
        <taxon>Bacteria</taxon>
        <taxon>Bacillati</taxon>
        <taxon>Actinomycetota</taxon>
        <taxon>Actinomycetes</taxon>
        <taxon>Mycobacteriales</taxon>
        <taxon>Nocardiaceae</taxon>
        <taxon>Nocardia</taxon>
    </lineage>
</organism>
<proteinExistence type="predicted"/>
<sequence>MSESVDGPLPPLQWESPLDAETRDDLVEVLGEIAQWQLPSPRWAHVVDSVEALAVALANGDTLAVRESMDEVELMGPVRATRIGAGDRSAAPHRVLDRVHSLVHSLGGDPVTADEHE</sequence>
<evidence type="ECO:0000313" key="2">
    <source>
        <dbReference type="EMBL" id="KAA8885400.1"/>
    </source>
</evidence>
<gene>
    <name evidence="2" type="ORF">F3087_27515</name>
</gene>
<feature type="domain" description="CATRA-Associated Small Protein" evidence="1">
    <location>
        <begin position="25"/>
        <end position="109"/>
    </location>
</feature>
<dbReference type="Proteomes" id="UP000323876">
    <property type="component" value="Unassembled WGS sequence"/>
</dbReference>
<name>A0A5N0E9H0_9NOCA</name>
<evidence type="ECO:0000313" key="3">
    <source>
        <dbReference type="Proteomes" id="UP000323876"/>
    </source>
</evidence>
<protein>
    <recommendedName>
        <fullName evidence="1">CATRA-Associated Small Protein domain-containing protein</fullName>
    </recommendedName>
</protein>